<proteinExistence type="predicted"/>
<protein>
    <submittedName>
        <fullName evidence="5">ATP dependent helicase</fullName>
    </submittedName>
</protein>
<keyword evidence="2" id="KW-0378">Hydrolase</keyword>
<dbReference type="GO" id="GO:0003676">
    <property type="term" value="F:nucleic acid binding"/>
    <property type="evidence" value="ECO:0007669"/>
    <property type="project" value="InterPro"/>
</dbReference>
<dbReference type="InterPro" id="IPR014905">
    <property type="entry name" value="HIRAN"/>
</dbReference>
<dbReference type="InterPro" id="IPR004042">
    <property type="entry name" value="Intein_endonuc_central"/>
</dbReference>
<keyword evidence="5" id="KW-0347">Helicase</keyword>
<keyword evidence="5" id="KW-0547">Nucleotide-binding</keyword>
<dbReference type="GO" id="GO:0008270">
    <property type="term" value="F:zinc ion binding"/>
    <property type="evidence" value="ECO:0007669"/>
    <property type="project" value="InterPro"/>
</dbReference>
<dbReference type="InterPro" id="IPR027434">
    <property type="entry name" value="Homing_endonucl"/>
</dbReference>
<evidence type="ECO:0000313" key="5">
    <source>
        <dbReference type="EMBL" id="DAD96750.1"/>
    </source>
</evidence>
<keyword evidence="1" id="KW-0479">Metal-binding</keyword>
<dbReference type="Gene3D" id="3.30.70.2330">
    <property type="match status" value="1"/>
</dbReference>
<evidence type="ECO:0000256" key="2">
    <source>
        <dbReference type="ARBA" id="ARBA00022801"/>
    </source>
</evidence>
<accession>A0A8S5NPT5</accession>
<sequence length="716" mass="81351">MTLGVDLYIARVYTENMKEVNYHSKIVGTTFENRQDILAHLEGNESLRVRREPENQYDPRAVAVDVNIKGKWYPVGYIAKDKNKDIAEALDAGREVEIKISEVTGGDKGKNLGMNICLKYEKDDPEPISDTTSDPTASQTPQSVNLKNPTVYKSKILGREITVGVDNGHIYLPHYMSGSRFPRKFFKQFTDEDKERVLDYYEREKDVKREDVEKTWEMKADIATGYGTAVHAALELYYGHHKVGDKIKGKDGINKAFSKNPFFAHIVKCAVEDLGPGSYLPEQFIWHEGLRFCGAIDLLQVVDKNTVIVHDWKGLAVDTKIPTPNGFVAMGDLKVGDTVFDKDGRQVVVKNKSVVHHKDCYKVTTAEGVELVADHDHRWLVNLGSPKRSDAVITTTEMLDYKGAIRIPVQGAIDTEDADLPIDPYVFGLWLADGTRSNSQLTELRDSPIWAEIERRGYSLGSPQKSKSRATTRTILGISGHLRELGVICNKHIPDSYMFASYKQRLDLMRGYMDGDGHWNECRKQANTSTTSENQANYAMTLAESLGWRSYKAKIKTRGFGREVTAWVVSFNPDVNPFLTRNRGIELRPSFNQKYRYVKSVEKVESVPTQCIEVTGDSHTYLAGENFVVTHNTNDSVTKRVYQEKDSPFKKDVDNTQLGEYWLQLSFYAYILKQYGIKVKELQIHHLDPERLVQGKRPWVHYTHDVVDISKALKED</sequence>
<dbReference type="SUPFAM" id="SSF51294">
    <property type="entry name" value="Hedgehog/intein (Hint) domain"/>
    <property type="match status" value="1"/>
</dbReference>
<dbReference type="PROSITE" id="PS50819">
    <property type="entry name" value="INTEIN_ENDONUCLEASE"/>
    <property type="match status" value="1"/>
</dbReference>
<evidence type="ECO:0000256" key="3">
    <source>
        <dbReference type="SAM" id="MobiDB-lite"/>
    </source>
</evidence>
<dbReference type="SUPFAM" id="SSF55608">
    <property type="entry name" value="Homing endonucleases"/>
    <property type="match status" value="1"/>
</dbReference>
<keyword evidence="5" id="KW-0067">ATP-binding</keyword>
<dbReference type="Gene3D" id="2.170.16.10">
    <property type="entry name" value="Hedgehog/Intein (Hint) domain"/>
    <property type="match status" value="1"/>
</dbReference>
<dbReference type="Gene3D" id="3.10.28.10">
    <property type="entry name" value="Homing endonucleases"/>
    <property type="match status" value="1"/>
</dbReference>
<organism evidence="5">
    <name type="scientific">Podoviridae sp. ctdDI2</name>
    <dbReference type="NCBI Taxonomy" id="2826567"/>
    <lineage>
        <taxon>Viruses</taxon>
        <taxon>Duplodnaviria</taxon>
        <taxon>Heunggongvirae</taxon>
        <taxon>Uroviricota</taxon>
        <taxon>Caudoviricetes</taxon>
    </lineage>
</organism>
<name>A0A8S5NPT5_9CAUD</name>
<dbReference type="GO" id="GO:0016818">
    <property type="term" value="F:hydrolase activity, acting on acid anhydrides, in phosphorus-containing anhydrides"/>
    <property type="evidence" value="ECO:0007669"/>
    <property type="project" value="InterPro"/>
</dbReference>
<feature type="region of interest" description="Disordered" evidence="3">
    <location>
        <begin position="123"/>
        <end position="144"/>
    </location>
</feature>
<reference evidence="5" key="1">
    <citation type="journal article" date="2021" name="Proc. Natl. Acad. Sci. U.S.A.">
        <title>A Catalog of Tens of Thousands of Viruses from Human Metagenomes Reveals Hidden Associations with Chronic Diseases.</title>
        <authorList>
            <person name="Tisza M.J."/>
            <person name="Buck C.B."/>
        </authorList>
    </citation>
    <scope>NUCLEOTIDE SEQUENCE</scope>
    <source>
        <strain evidence="5">CtdDI2</strain>
    </source>
</reference>
<dbReference type="GO" id="GO:0004386">
    <property type="term" value="F:helicase activity"/>
    <property type="evidence" value="ECO:0007669"/>
    <property type="project" value="UniProtKB-KW"/>
</dbReference>
<evidence type="ECO:0000259" key="4">
    <source>
        <dbReference type="PROSITE" id="PS50819"/>
    </source>
</evidence>
<feature type="compositionally biased region" description="Polar residues" evidence="3">
    <location>
        <begin position="129"/>
        <end position="144"/>
    </location>
</feature>
<dbReference type="GO" id="GO:0004519">
    <property type="term" value="F:endonuclease activity"/>
    <property type="evidence" value="ECO:0007669"/>
    <property type="project" value="InterPro"/>
</dbReference>
<feature type="domain" description="DOD-type homing endonuclease" evidence="4">
    <location>
        <begin position="426"/>
        <end position="548"/>
    </location>
</feature>
<dbReference type="InterPro" id="IPR036844">
    <property type="entry name" value="Hint_dom_sf"/>
</dbReference>
<evidence type="ECO:0000256" key="1">
    <source>
        <dbReference type="ARBA" id="ARBA00022723"/>
    </source>
</evidence>
<dbReference type="Pfam" id="PF08797">
    <property type="entry name" value="HIRAN"/>
    <property type="match status" value="1"/>
</dbReference>
<dbReference type="EMBL" id="BK015224">
    <property type="protein sequence ID" value="DAD96750.1"/>
    <property type="molecule type" value="Genomic_DNA"/>
</dbReference>